<proteinExistence type="predicted"/>
<organism evidence="1 2">
    <name type="scientific">Jeotgalibaca arthritidis</name>
    <dbReference type="NCBI Taxonomy" id="1868794"/>
    <lineage>
        <taxon>Bacteria</taxon>
        <taxon>Bacillati</taxon>
        <taxon>Bacillota</taxon>
        <taxon>Bacilli</taxon>
        <taxon>Lactobacillales</taxon>
        <taxon>Carnobacteriaceae</taxon>
        <taxon>Jeotgalibaca</taxon>
    </lineage>
</organism>
<name>A0A6G7K9T0_9LACT</name>
<dbReference type="AlphaFoldDB" id="A0A6G7K9T0"/>
<keyword evidence="2" id="KW-1185">Reference proteome</keyword>
<dbReference type="GO" id="GO:0030234">
    <property type="term" value="F:enzyme regulator activity"/>
    <property type="evidence" value="ECO:0007669"/>
    <property type="project" value="InterPro"/>
</dbReference>
<evidence type="ECO:0000313" key="1">
    <source>
        <dbReference type="EMBL" id="QII82023.1"/>
    </source>
</evidence>
<sequence length="351" mass="39417">MNKEMLSQTSLSELDQNYTLLTVIVNQNKAEKITQYAKRIGIKRYTSFRGKGTATSAILQMLEISDINREVIIFIIPTVQVDEMMAKLTEKFHFEKPSQGILFTVKLSHVLGITHKAPENSLPDTNLHTDLIGMCTIVDKGLASDVLDVCNRDSFLGGTILPAHGSARESVKIFNFAIEPEKELVLMLIPVNKANDMKNRLVEKLNLKDKNSGIFFTFAIDQVRGLKKKEGYEDSEHDIKERLADWEHEEAHYDAIWTIVPEGYDGDVVRAAEKGGSQGATILSARGAHVRDHSLMIADIEPEREVVIVITKRDATYDICKEINEKFRLDDPGQGVVFVFPIHEPVGLLNK</sequence>
<reference evidence="1 2" key="1">
    <citation type="journal article" date="2017" name="Int. J. Syst. Evol. Microbiol.">
        <title>Jeotgalibaca porci sp. nov. and Jeotgalibaca arthritidis sp. nov., isolated from pigs, and emended description of the genus Jeotgalibaca.</title>
        <authorList>
            <person name="Zamora L."/>
            <person name="Perez-Sancho M."/>
            <person name="Dominguez L."/>
            <person name="Fernandez-Garayzabal J.F."/>
            <person name="Vela A.I."/>
        </authorList>
    </citation>
    <scope>NUCLEOTIDE SEQUENCE [LARGE SCALE GENOMIC DNA]</scope>
    <source>
        <strain evidence="1 2">CECT 9157</strain>
    </source>
</reference>
<protein>
    <recommendedName>
        <fullName evidence="3">P-II family nitrogen regulator</fullName>
    </recommendedName>
</protein>
<dbReference type="RefSeq" id="WP_166162007.1">
    <property type="nucleotide sequence ID" value="NZ_CP049740.1"/>
</dbReference>
<evidence type="ECO:0008006" key="3">
    <source>
        <dbReference type="Google" id="ProtNLM"/>
    </source>
</evidence>
<dbReference type="PROSITE" id="PS51343">
    <property type="entry name" value="PII_GLNB_DOM"/>
    <property type="match status" value="1"/>
</dbReference>
<dbReference type="Proteomes" id="UP000501451">
    <property type="component" value="Chromosome"/>
</dbReference>
<gene>
    <name evidence="1" type="ORF">G7057_05880</name>
</gene>
<dbReference type="SUPFAM" id="SSF54913">
    <property type="entry name" value="GlnB-like"/>
    <property type="match status" value="3"/>
</dbReference>
<dbReference type="GO" id="GO:0006808">
    <property type="term" value="P:regulation of nitrogen utilization"/>
    <property type="evidence" value="ECO:0007669"/>
    <property type="project" value="InterPro"/>
</dbReference>
<dbReference type="InterPro" id="IPR002187">
    <property type="entry name" value="N-reg_PII"/>
</dbReference>
<dbReference type="Gene3D" id="3.30.70.120">
    <property type="match status" value="3"/>
</dbReference>
<evidence type="ECO:0000313" key="2">
    <source>
        <dbReference type="Proteomes" id="UP000501451"/>
    </source>
</evidence>
<dbReference type="SMART" id="SM00938">
    <property type="entry name" value="P-II"/>
    <property type="match status" value="1"/>
</dbReference>
<accession>A0A6G7K9T0</accession>
<dbReference type="KEGG" id="jar:G7057_05880"/>
<dbReference type="Pfam" id="PF00543">
    <property type="entry name" value="P-II"/>
    <property type="match status" value="1"/>
</dbReference>
<dbReference type="InterPro" id="IPR011322">
    <property type="entry name" value="N-reg_PII-like_a/b"/>
</dbReference>
<dbReference type="InterPro" id="IPR015867">
    <property type="entry name" value="N-reg_PII/ATP_PRibTrfase_C"/>
</dbReference>
<dbReference type="EMBL" id="CP049740">
    <property type="protein sequence ID" value="QII82023.1"/>
    <property type="molecule type" value="Genomic_DNA"/>
</dbReference>